<dbReference type="GO" id="GO:0003700">
    <property type="term" value="F:DNA-binding transcription factor activity"/>
    <property type="evidence" value="ECO:0007669"/>
    <property type="project" value="InterPro"/>
</dbReference>
<feature type="domain" description="HTH araC/xylS-type" evidence="4">
    <location>
        <begin position="181"/>
        <end position="263"/>
    </location>
</feature>
<dbReference type="GeneID" id="95609002"/>
<keyword evidence="3" id="KW-0804">Transcription</keyword>
<sequence>MQTFAHGAAQWHVARPRKPSRVPGVSMAGFDVRDLAALRIVPHPAVTLLVEFGEGTSVIDCAAGRQQRGSVAAGMGLGSGGAVRARGRDVVCVQVRLSPVLAHAVLGSSPAELEGAVVPLEDLWGCEVARIREQLADAPSWQDRFALTDMLLARRFETGPTPDPEVAWAWHRIVASRGVARVDALADEVGWSRKQLWSRFRAQLGLPPKRAAKLVRFDHAAHRLVAGEGAACVAADTGYADQSHLHRDVMTFTGATPTTVAGEPFLAVDGLAWPPDPAAALRPARGPRHGRRMRE</sequence>
<dbReference type="AlphaFoldDB" id="A0A5J6J4B7"/>
<dbReference type="Gene3D" id="1.10.10.60">
    <property type="entry name" value="Homeodomain-like"/>
    <property type="match status" value="1"/>
</dbReference>
<dbReference type="SMART" id="SM00342">
    <property type="entry name" value="HTH_ARAC"/>
    <property type="match status" value="1"/>
</dbReference>
<name>A0A5J6J4B7_STRVI</name>
<organism evidence="5 6">
    <name type="scientific">Streptomyces vinaceus</name>
    <dbReference type="NCBI Taxonomy" id="1960"/>
    <lineage>
        <taxon>Bacteria</taxon>
        <taxon>Bacillati</taxon>
        <taxon>Actinomycetota</taxon>
        <taxon>Actinomycetes</taxon>
        <taxon>Kitasatosporales</taxon>
        <taxon>Streptomycetaceae</taxon>
        <taxon>Streptomyces</taxon>
    </lineage>
</organism>
<evidence type="ECO:0000256" key="1">
    <source>
        <dbReference type="ARBA" id="ARBA00023015"/>
    </source>
</evidence>
<dbReference type="PANTHER" id="PTHR46796:SF15">
    <property type="entry name" value="BLL1074 PROTEIN"/>
    <property type="match status" value="1"/>
</dbReference>
<evidence type="ECO:0000313" key="5">
    <source>
        <dbReference type="EMBL" id="QEV43704.1"/>
    </source>
</evidence>
<evidence type="ECO:0000313" key="6">
    <source>
        <dbReference type="Proteomes" id="UP000325563"/>
    </source>
</evidence>
<keyword evidence="2" id="KW-0238">DNA-binding</keyword>
<proteinExistence type="predicted"/>
<accession>A0A5J6J4B7</accession>
<dbReference type="InterPro" id="IPR050204">
    <property type="entry name" value="AraC_XylS_family_regulators"/>
</dbReference>
<dbReference type="EMBL" id="CP023692">
    <property type="protein sequence ID" value="QEV43704.1"/>
    <property type="molecule type" value="Genomic_DNA"/>
</dbReference>
<dbReference type="Proteomes" id="UP000325563">
    <property type="component" value="Chromosome"/>
</dbReference>
<protein>
    <submittedName>
        <fullName evidence="5">AraC family transcriptional regulator</fullName>
    </submittedName>
</protein>
<gene>
    <name evidence="5" type="ORF">CP980_00135</name>
</gene>
<dbReference type="Pfam" id="PF12833">
    <property type="entry name" value="HTH_18"/>
    <property type="match status" value="1"/>
</dbReference>
<dbReference type="InterPro" id="IPR018060">
    <property type="entry name" value="HTH_AraC"/>
</dbReference>
<dbReference type="PROSITE" id="PS01124">
    <property type="entry name" value="HTH_ARAC_FAMILY_2"/>
    <property type="match status" value="1"/>
</dbReference>
<keyword evidence="6" id="KW-1185">Reference proteome</keyword>
<evidence type="ECO:0000259" key="4">
    <source>
        <dbReference type="PROSITE" id="PS01124"/>
    </source>
</evidence>
<evidence type="ECO:0000256" key="2">
    <source>
        <dbReference type="ARBA" id="ARBA00023125"/>
    </source>
</evidence>
<evidence type="ECO:0000256" key="3">
    <source>
        <dbReference type="ARBA" id="ARBA00023163"/>
    </source>
</evidence>
<reference evidence="5 6" key="1">
    <citation type="submission" date="2017-09" db="EMBL/GenBank/DDBJ databases">
        <authorList>
            <person name="Lee N."/>
            <person name="Cho B.-K."/>
        </authorList>
    </citation>
    <scope>NUCLEOTIDE SEQUENCE [LARGE SCALE GENOMIC DNA]</scope>
    <source>
        <strain evidence="5 6">ATCC 27476</strain>
    </source>
</reference>
<keyword evidence="1" id="KW-0805">Transcription regulation</keyword>
<dbReference type="PANTHER" id="PTHR46796">
    <property type="entry name" value="HTH-TYPE TRANSCRIPTIONAL ACTIVATOR RHAS-RELATED"/>
    <property type="match status" value="1"/>
</dbReference>
<dbReference type="GO" id="GO:0043565">
    <property type="term" value="F:sequence-specific DNA binding"/>
    <property type="evidence" value="ECO:0007669"/>
    <property type="project" value="InterPro"/>
</dbReference>
<dbReference type="RefSeq" id="WP_150492192.1">
    <property type="nucleotide sequence ID" value="NZ_BNBW01000029.1"/>
</dbReference>
<dbReference type="KEGG" id="svn:CP980_00135"/>